<dbReference type="AlphaFoldDB" id="A0AAV5I104"/>
<dbReference type="EMBL" id="BPVZ01000008">
    <property type="protein sequence ID" value="GKU94822.1"/>
    <property type="molecule type" value="Genomic_DNA"/>
</dbReference>
<organism evidence="1 2">
    <name type="scientific">Rubroshorea leprosula</name>
    <dbReference type="NCBI Taxonomy" id="152421"/>
    <lineage>
        <taxon>Eukaryota</taxon>
        <taxon>Viridiplantae</taxon>
        <taxon>Streptophyta</taxon>
        <taxon>Embryophyta</taxon>
        <taxon>Tracheophyta</taxon>
        <taxon>Spermatophyta</taxon>
        <taxon>Magnoliopsida</taxon>
        <taxon>eudicotyledons</taxon>
        <taxon>Gunneridae</taxon>
        <taxon>Pentapetalae</taxon>
        <taxon>rosids</taxon>
        <taxon>malvids</taxon>
        <taxon>Malvales</taxon>
        <taxon>Dipterocarpaceae</taxon>
        <taxon>Rubroshorea</taxon>
    </lineage>
</organism>
<comment type="caution">
    <text evidence="1">The sequence shown here is derived from an EMBL/GenBank/DDBJ whole genome shotgun (WGS) entry which is preliminary data.</text>
</comment>
<sequence length="45" mass="5011">MTGFPMLKKIRSSFLPSQIGARVVRSVDGKIEMSTKLHCFCVVIV</sequence>
<evidence type="ECO:0000313" key="2">
    <source>
        <dbReference type="Proteomes" id="UP001054252"/>
    </source>
</evidence>
<accession>A0AAV5I104</accession>
<reference evidence="1 2" key="1">
    <citation type="journal article" date="2021" name="Commun. Biol.">
        <title>The genome of Shorea leprosula (Dipterocarpaceae) highlights the ecological relevance of drought in aseasonal tropical rainforests.</title>
        <authorList>
            <person name="Ng K.K.S."/>
            <person name="Kobayashi M.J."/>
            <person name="Fawcett J.A."/>
            <person name="Hatakeyama M."/>
            <person name="Paape T."/>
            <person name="Ng C.H."/>
            <person name="Ang C.C."/>
            <person name="Tnah L.H."/>
            <person name="Lee C.T."/>
            <person name="Nishiyama T."/>
            <person name="Sese J."/>
            <person name="O'Brien M.J."/>
            <person name="Copetti D."/>
            <person name="Mohd Noor M.I."/>
            <person name="Ong R.C."/>
            <person name="Putra M."/>
            <person name="Sireger I.Z."/>
            <person name="Indrioko S."/>
            <person name="Kosugi Y."/>
            <person name="Izuno A."/>
            <person name="Isagi Y."/>
            <person name="Lee S.L."/>
            <person name="Shimizu K.K."/>
        </authorList>
    </citation>
    <scope>NUCLEOTIDE SEQUENCE [LARGE SCALE GENOMIC DNA]</scope>
    <source>
        <strain evidence="1">214</strain>
    </source>
</reference>
<gene>
    <name evidence="1" type="ORF">SLEP1_g8259</name>
</gene>
<name>A0AAV5I104_9ROSI</name>
<protein>
    <submittedName>
        <fullName evidence="1">Uncharacterized protein</fullName>
    </submittedName>
</protein>
<keyword evidence="2" id="KW-1185">Reference proteome</keyword>
<proteinExistence type="predicted"/>
<evidence type="ECO:0000313" key="1">
    <source>
        <dbReference type="EMBL" id="GKU94822.1"/>
    </source>
</evidence>
<dbReference type="Proteomes" id="UP001054252">
    <property type="component" value="Unassembled WGS sequence"/>
</dbReference>